<proteinExistence type="predicted"/>
<organism evidence="1 2">
    <name type="scientific">Cryobacterium arcticum</name>
    <dbReference type="NCBI Taxonomy" id="670052"/>
    <lineage>
        <taxon>Bacteria</taxon>
        <taxon>Bacillati</taxon>
        <taxon>Actinomycetota</taxon>
        <taxon>Actinomycetes</taxon>
        <taxon>Micrococcales</taxon>
        <taxon>Microbacteriaceae</taxon>
        <taxon>Cryobacterium</taxon>
    </lineage>
</organism>
<dbReference type="Proteomes" id="UP000246722">
    <property type="component" value="Unassembled WGS sequence"/>
</dbReference>
<evidence type="ECO:0000313" key="2">
    <source>
        <dbReference type="Proteomes" id="UP000246722"/>
    </source>
</evidence>
<dbReference type="EMBL" id="QHLY01000010">
    <property type="protein sequence ID" value="PXA69780.1"/>
    <property type="molecule type" value="Genomic_DNA"/>
</dbReference>
<dbReference type="AlphaFoldDB" id="A0A317ZRI5"/>
<evidence type="ECO:0000313" key="1">
    <source>
        <dbReference type="EMBL" id="PXA69780.1"/>
    </source>
</evidence>
<dbReference type="OrthoDB" id="5093884at2"/>
<keyword evidence="2" id="KW-1185">Reference proteome</keyword>
<sequence>MTGADPYSTADDDSLTNPAGLYELRARAIPGGRVEVTGFADFQTVRVRVRGASPQGQVSVFGDLPPHGVYGREDDPQVNGVFGRVDFGWLSRFWLTRTSTFDVIDKATPQPGLLAAVDGLDVGVVDSCGTVSLAGVPQLQVIWLGTGDPAGDGWSLDGYGSYTKLVERRLVTVVRQVEWTAIWRDFTVQIAAISEGKAIIFAGKIGEPPPFDAPEVVLGGDRRTIGWSAVVPVAQLSLRGWTLIESPLGVGVVASSVGMLRGRTALMGRVAGPHVAGEEPAPAPGSAIMAKKARGDTVTDEYVLVARSQYYWDWRATVDESEVTDLRQITATTTWCGETYAVEGTNDETAQVYLNRSAVDVTETTPFVYSVRPVERHALPVDSIHW</sequence>
<accession>A0A317ZRI5</accession>
<comment type="caution">
    <text evidence="1">The sequence shown here is derived from an EMBL/GenBank/DDBJ whole genome shotgun (WGS) entry which is preliminary data.</text>
</comment>
<reference evidence="1 2" key="1">
    <citation type="submission" date="2018-05" db="EMBL/GenBank/DDBJ databases">
        <title>Genetic diversity of glacier-inhabiting Cryobacterium bacteria in China and description of Cryobacterium mengkeensis sp. nov. and Arthrobacter glacialis sp. nov.</title>
        <authorList>
            <person name="Liu Q."/>
            <person name="Xin Y.-H."/>
        </authorList>
    </citation>
    <scope>NUCLEOTIDE SEQUENCE [LARGE SCALE GENOMIC DNA]</scope>
    <source>
        <strain evidence="1 2">SK-1</strain>
    </source>
</reference>
<gene>
    <name evidence="1" type="ORF">CTB96_09350</name>
</gene>
<name>A0A317ZRI5_9MICO</name>
<protein>
    <submittedName>
        <fullName evidence="1">Uncharacterized protein</fullName>
    </submittedName>
</protein>
<dbReference type="RefSeq" id="WP_110126671.1">
    <property type="nucleotide sequence ID" value="NZ_QHLY01000010.1"/>
</dbReference>